<dbReference type="Gene3D" id="3.60.160.10">
    <property type="entry name" value="Mitochondrial biogenesis AIM24"/>
    <property type="match status" value="1"/>
</dbReference>
<dbReference type="RefSeq" id="WP_262095861.1">
    <property type="nucleotide sequence ID" value="NZ_JAOEGN010000004.1"/>
</dbReference>
<protein>
    <submittedName>
        <fullName evidence="1">TIGR00266 family protein</fullName>
    </submittedName>
</protein>
<dbReference type="NCBIfam" id="TIGR00266">
    <property type="entry name" value="TIGR00266 family protein"/>
    <property type="match status" value="1"/>
</dbReference>
<dbReference type="Pfam" id="PF01987">
    <property type="entry name" value="AIM24"/>
    <property type="match status" value="1"/>
</dbReference>
<accession>A0ABT2PY21</accession>
<evidence type="ECO:0000313" key="1">
    <source>
        <dbReference type="EMBL" id="MCU0104617.1"/>
    </source>
</evidence>
<dbReference type="InterPro" id="IPR036983">
    <property type="entry name" value="AIM24_sf"/>
</dbReference>
<reference evidence="2" key="1">
    <citation type="submission" date="2023-07" db="EMBL/GenBank/DDBJ databases">
        <title>Novel Mycoplasma species identified in domestic and wild animals.</title>
        <authorList>
            <person name="Volokhov D.V."/>
            <person name="Furtak V.A."/>
            <person name="Zagorodnyaya T.A."/>
        </authorList>
    </citation>
    <scope>NUCLEOTIDE SEQUENCE [LARGE SCALE GENOMIC DNA]</scope>
    <source>
        <strain evidence="2">92-19</strain>
    </source>
</reference>
<proteinExistence type="predicted"/>
<dbReference type="EMBL" id="JAOEGN010000004">
    <property type="protein sequence ID" value="MCU0104617.1"/>
    <property type="molecule type" value="Genomic_DNA"/>
</dbReference>
<comment type="caution">
    <text evidence="1">The sequence shown here is derived from an EMBL/GenBank/DDBJ whole genome shotgun (WGS) entry which is preliminary data.</text>
</comment>
<dbReference type="PANTHER" id="PTHR43657">
    <property type="entry name" value="TRYPTOPHAN RNA-BINDING ATTENUATOR PROTEIN-LIKE PROTEIN"/>
    <property type="match status" value="1"/>
</dbReference>
<name>A0ABT2PY21_9MOLU</name>
<dbReference type="InterPro" id="IPR002838">
    <property type="entry name" value="AIM24"/>
</dbReference>
<dbReference type="Proteomes" id="UP001209076">
    <property type="component" value="Unassembled WGS sequence"/>
</dbReference>
<organism evidence="1 2">
    <name type="scientific">Paracholeplasma vituli</name>
    <dbReference type="NCBI Taxonomy" id="69473"/>
    <lineage>
        <taxon>Bacteria</taxon>
        <taxon>Bacillati</taxon>
        <taxon>Mycoplasmatota</taxon>
        <taxon>Mollicutes</taxon>
        <taxon>Acholeplasmatales</taxon>
        <taxon>Acholeplasmataceae</taxon>
        <taxon>Paracholeplasma</taxon>
    </lineage>
</organism>
<keyword evidence="2" id="KW-1185">Reference proteome</keyword>
<evidence type="ECO:0000313" key="2">
    <source>
        <dbReference type="Proteomes" id="UP001209076"/>
    </source>
</evidence>
<gene>
    <name evidence="1" type="ORF">N7603_02990</name>
</gene>
<dbReference type="InterPro" id="IPR016031">
    <property type="entry name" value="Trp_RNA-bd_attenuator-like_dom"/>
</dbReference>
<dbReference type="PANTHER" id="PTHR43657:SF1">
    <property type="entry name" value="ALTERED INHERITANCE OF MITOCHONDRIA PROTEIN 24, MITOCHONDRIAL"/>
    <property type="match status" value="1"/>
</dbReference>
<sequence>MEFKIEGGQLPVVIVELEENEKIVTEGGGMSWMTENMHMETKGGGLGKVFGRMLSGESLFQNIYTAKNGRGMIALASSMPGTIMAVKIERDKPFIVQKRAFLGAEASVELSIFFQRKLGAGFFGGEGFIMQKLSGEGTAFIEIDGYVKVYELDRGEKMIIDTGYLAAMESTVSMDIKTVGNLKDMVFGGEGIFHTVVTGPGKIYLQSMPASKFLPITHTK</sequence>
<dbReference type="SUPFAM" id="SSF51219">
    <property type="entry name" value="TRAP-like"/>
    <property type="match status" value="1"/>
</dbReference>